<evidence type="ECO:0000313" key="4">
    <source>
        <dbReference type="Proteomes" id="UP000285201"/>
    </source>
</evidence>
<organism evidence="1 3">
    <name type="scientific">Lachnospira eligens</name>
    <dbReference type="NCBI Taxonomy" id="39485"/>
    <lineage>
        <taxon>Bacteria</taxon>
        <taxon>Bacillati</taxon>
        <taxon>Bacillota</taxon>
        <taxon>Clostridia</taxon>
        <taxon>Lachnospirales</taxon>
        <taxon>Lachnospiraceae</taxon>
        <taxon>Lachnospira</taxon>
    </lineage>
</organism>
<sequence length="122" mass="13853">MKHSLEERMDIGRRMYLHEITYKEAMEIYGLSESCAHKYMTDYKKAQGIPLANTVPKMKNSAVLKSLSSPDIDTYMAMSKEELINELIIAKANELRAKKGYEVKGAGANKEYSILNNKNTKS</sequence>
<evidence type="ECO:0000313" key="3">
    <source>
        <dbReference type="Proteomes" id="UP000095780"/>
    </source>
</evidence>
<reference evidence="1 3" key="1">
    <citation type="submission" date="2015-09" db="EMBL/GenBank/DDBJ databases">
        <authorList>
            <consortium name="Pathogen Informatics"/>
        </authorList>
    </citation>
    <scope>NUCLEOTIDE SEQUENCE [LARGE SCALE GENOMIC DNA]</scope>
    <source>
        <strain evidence="1 3">2789STDY5834878</strain>
    </source>
</reference>
<dbReference type="Proteomes" id="UP000285201">
    <property type="component" value="Unassembled WGS sequence"/>
</dbReference>
<dbReference type="EMBL" id="QROY01000008">
    <property type="protein sequence ID" value="RHL67129.1"/>
    <property type="molecule type" value="Genomic_DNA"/>
</dbReference>
<evidence type="ECO:0000313" key="2">
    <source>
        <dbReference type="EMBL" id="RHL67129.1"/>
    </source>
</evidence>
<dbReference type="GO" id="GO:0043565">
    <property type="term" value="F:sequence-specific DNA binding"/>
    <property type="evidence" value="ECO:0007669"/>
    <property type="project" value="InterPro"/>
</dbReference>
<name>A0A175A4J9_9FIRM</name>
<proteinExistence type="predicted"/>
<dbReference type="Proteomes" id="UP000095780">
    <property type="component" value="Unassembled WGS sequence"/>
</dbReference>
<protein>
    <submittedName>
        <fullName evidence="1">Uncharacterized protein</fullName>
    </submittedName>
</protein>
<evidence type="ECO:0000313" key="1">
    <source>
        <dbReference type="EMBL" id="CUQ92867.1"/>
    </source>
</evidence>
<dbReference type="AlphaFoldDB" id="A0A175A4J9"/>
<reference evidence="2 4" key="2">
    <citation type="submission" date="2018-08" db="EMBL/GenBank/DDBJ databases">
        <title>A genome reference for cultivated species of the human gut microbiota.</title>
        <authorList>
            <person name="Zou Y."/>
            <person name="Xue W."/>
            <person name="Luo G."/>
        </authorList>
    </citation>
    <scope>NUCLEOTIDE SEQUENCE [LARGE SCALE GENOMIC DNA]</scope>
    <source>
        <strain evidence="2 4">AF36-7BH</strain>
    </source>
</reference>
<accession>A0A175A4J9</accession>
<gene>
    <name evidence="2" type="ORF">DW007_10420</name>
    <name evidence="1" type="ORF">ERS852492_03172</name>
</gene>
<dbReference type="SUPFAM" id="SSF48295">
    <property type="entry name" value="TrpR-like"/>
    <property type="match status" value="1"/>
</dbReference>
<dbReference type="RefSeq" id="WP_055288282.1">
    <property type="nucleotide sequence ID" value="NZ_CABIXW010000030.1"/>
</dbReference>
<dbReference type="EMBL" id="CZBV01000030">
    <property type="protein sequence ID" value="CUQ92867.1"/>
    <property type="molecule type" value="Genomic_DNA"/>
</dbReference>
<dbReference type="InterPro" id="IPR010921">
    <property type="entry name" value="Trp_repressor/repl_initiator"/>
</dbReference>